<dbReference type="EMBL" id="CAKLCM010000003">
    <property type="protein sequence ID" value="CAH0528770.1"/>
    <property type="molecule type" value="Genomic_DNA"/>
</dbReference>
<keyword evidence="2" id="KW-1185">Reference proteome</keyword>
<sequence>MTSLATQYFNHDQASAKLSAVYVKRSKGRKMNPIIALLKDNNISDEQINDVFQALTENPLAAMATISQLGLPQEQLQQLMGQVMQNPALIKEAVEELGLDFSKVEAAKQKLQQ</sequence>
<name>A0ABM8ZKM5_9VIBR</name>
<dbReference type="Pfam" id="PF11212">
    <property type="entry name" value="DUF2999"/>
    <property type="match status" value="1"/>
</dbReference>
<evidence type="ECO:0008006" key="3">
    <source>
        <dbReference type="Google" id="ProtNLM"/>
    </source>
</evidence>
<evidence type="ECO:0000313" key="1">
    <source>
        <dbReference type="EMBL" id="CAH0528770.1"/>
    </source>
</evidence>
<organism evidence="1 2">
    <name type="scientific">Vibrio hippocampi</name>
    <dbReference type="NCBI Taxonomy" id="654686"/>
    <lineage>
        <taxon>Bacteria</taxon>
        <taxon>Pseudomonadati</taxon>
        <taxon>Pseudomonadota</taxon>
        <taxon>Gammaproteobacteria</taxon>
        <taxon>Vibrionales</taxon>
        <taxon>Vibrionaceae</taxon>
        <taxon>Vibrio</taxon>
    </lineage>
</organism>
<accession>A0ABM8ZKM5</accession>
<dbReference type="InterPro" id="IPR021376">
    <property type="entry name" value="DUF2999"/>
</dbReference>
<comment type="caution">
    <text evidence="1">The sequence shown here is derived from an EMBL/GenBank/DDBJ whole genome shotgun (WGS) entry which is preliminary data.</text>
</comment>
<evidence type="ECO:0000313" key="2">
    <source>
        <dbReference type="Proteomes" id="UP000838160"/>
    </source>
</evidence>
<protein>
    <recommendedName>
        <fullName evidence="3">DUF2999 domain-containing protein</fullName>
    </recommendedName>
</protein>
<proteinExistence type="predicted"/>
<dbReference type="Proteomes" id="UP000838160">
    <property type="component" value="Unassembled WGS sequence"/>
</dbReference>
<gene>
    <name evidence="1" type="ORF">VHP8226_02797</name>
</gene>
<reference evidence="1" key="1">
    <citation type="submission" date="2021-12" db="EMBL/GenBank/DDBJ databases">
        <authorList>
            <person name="Rodrigo-Torres L."/>
            <person name="Arahal R. D."/>
            <person name="Lucena T."/>
        </authorList>
    </citation>
    <scope>NUCLEOTIDE SEQUENCE</scope>
    <source>
        <strain evidence="1">CECT 8226</strain>
    </source>
</reference>